<dbReference type="InterPro" id="IPR006121">
    <property type="entry name" value="HMA_dom"/>
</dbReference>
<dbReference type="PANTHER" id="PTHR22814">
    <property type="entry name" value="COPPER TRANSPORT PROTEIN ATOX1-RELATED"/>
    <property type="match status" value="1"/>
</dbReference>
<keyword evidence="1" id="KW-0479">Metal-binding</keyword>
<gene>
    <name evidence="4" type="ORF">KI387_019343</name>
</gene>
<feature type="compositionally biased region" description="Low complexity" evidence="2">
    <location>
        <begin position="135"/>
        <end position="152"/>
    </location>
</feature>
<organism evidence="4 5">
    <name type="scientific">Taxus chinensis</name>
    <name type="common">Chinese yew</name>
    <name type="synonym">Taxus wallichiana var. chinensis</name>
    <dbReference type="NCBI Taxonomy" id="29808"/>
    <lineage>
        <taxon>Eukaryota</taxon>
        <taxon>Viridiplantae</taxon>
        <taxon>Streptophyta</taxon>
        <taxon>Embryophyta</taxon>
        <taxon>Tracheophyta</taxon>
        <taxon>Spermatophyta</taxon>
        <taxon>Pinopsida</taxon>
        <taxon>Pinidae</taxon>
        <taxon>Conifers II</taxon>
        <taxon>Cupressales</taxon>
        <taxon>Taxaceae</taxon>
        <taxon>Taxus</taxon>
    </lineage>
</organism>
<feature type="domain" description="HMA" evidence="3">
    <location>
        <begin position="56"/>
        <end position="119"/>
    </location>
</feature>
<dbReference type="Pfam" id="PF00403">
    <property type="entry name" value="HMA"/>
    <property type="match status" value="1"/>
</dbReference>
<sequence length="177" mass="19508">MPRGFGVMVRYIWYQSDHPGSSPGTSSYAGIGVFTQGSYRAGRCPAIQAQPENVKAQEVEMRVPLYSFGCERKIRKALSHIKGLYSVEAELEHQKVTVVGMVDRNEVLEAIRAKRKEAQFWTDDQHITKPIISDPPAKNSPSSCSNASSGSSKPGGGGAKFIKISFIKKLASFRMRK</sequence>
<dbReference type="PANTHER" id="PTHR22814:SF305">
    <property type="entry name" value="HEAVY METAL TRANSPORT_DETOXIFICATION SUPERFAMILY PROTEIN"/>
    <property type="match status" value="1"/>
</dbReference>
<evidence type="ECO:0000259" key="3">
    <source>
        <dbReference type="PROSITE" id="PS50846"/>
    </source>
</evidence>
<comment type="caution">
    <text evidence="4">The sequence shown here is derived from an EMBL/GenBank/DDBJ whole genome shotgun (WGS) entry which is preliminary data.</text>
</comment>
<proteinExistence type="predicted"/>
<dbReference type="SUPFAM" id="SSF55008">
    <property type="entry name" value="HMA, heavy metal-associated domain"/>
    <property type="match status" value="1"/>
</dbReference>
<dbReference type="Proteomes" id="UP000824469">
    <property type="component" value="Unassembled WGS sequence"/>
</dbReference>
<dbReference type="Gene3D" id="3.30.70.100">
    <property type="match status" value="1"/>
</dbReference>
<dbReference type="GO" id="GO:0046872">
    <property type="term" value="F:metal ion binding"/>
    <property type="evidence" value="ECO:0007669"/>
    <property type="project" value="UniProtKB-KW"/>
</dbReference>
<protein>
    <recommendedName>
        <fullName evidence="3">HMA domain-containing protein</fullName>
    </recommendedName>
</protein>
<keyword evidence="5" id="KW-1185">Reference proteome</keyword>
<feature type="region of interest" description="Disordered" evidence="2">
    <location>
        <begin position="128"/>
        <end position="156"/>
    </location>
</feature>
<evidence type="ECO:0000313" key="5">
    <source>
        <dbReference type="Proteomes" id="UP000824469"/>
    </source>
</evidence>
<evidence type="ECO:0000256" key="1">
    <source>
        <dbReference type="ARBA" id="ARBA00022723"/>
    </source>
</evidence>
<reference evidence="4 5" key="1">
    <citation type="journal article" date="2021" name="Nat. Plants">
        <title>The Taxus genome provides insights into paclitaxel biosynthesis.</title>
        <authorList>
            <person name="Xiong X."/>
            <person name="Gou J."/>
            <person name="Liao Q."/>
            <person name="Li Y."/>
            <person name="Zhou Q."/>
            <person name="Bi G."/>
            <person name="Li C."/>
            <person name="Du R."/>
            <person name="Wang X."/>
            <person name="Sun T."/>
            <person name="Guo L."/>
            <person name="Liang H."/>
            <person name="Lu P."/>
            <person name="Wu Y."/>
            <person name="Zhang Z."/>
            <person name="Ro D.K."/>
            <person name="Shang Y."/>
            <person name="Huang S."/>
            <person name="Yan J."/>
        </authorList>
    </citation>
    <scope>NUCLEOTIDE SEQUENCE [LARGE SCALE GENOMIC DNA]</scope>
    <source>
        <strain evidence="4">Ta-2019</strain>
    </source>
</reference>
<accession>A0AA38G685</accession>
<dbReference type="EMBL" id="JAHRHJ020000004">
    <property type="protein sequence ID" value="KAH9317574.1"/>
    <property type="molecule type" value="Genomic_DNA"/>
</dbReference>
<dbReference type="CDD" id="cd00371">
    <property type="entry name" value="HMA"/>
    <property type="match status" value="1"/>
</dbReference>
<name>A0AA38G685_TAXCH</name>
<evidence type="ECO:0000256" key="2">
    <source>
        <dbReference type="SAM" id="MobiDB-lite"/>
    </source>
</evidence>
<dbReference type="InterPro" id="IPR036163">
    <property type="entry name" value="HMA_dom_sf"/>
</dbReference>
<dbReference type="PROSITE" id="PS50846">
    <property type="entry name" value="HMA_2"/>
    <property type="match status" value="1"/>
</dbReference>
<evidence type="ECO:0000313" key="4">
    <source>
        <dbReference type="EMBL" id="KAH9317574.1"/>
    </source>
</evidence>
<dbReference type="AlphaFoldDB" id="A0AA38G685"/>